<evidence type="ECO:0000256" key="4">
    <source>
        <dbReference type="ARBA" id="ARBA00011233"/>
    </source>
</evidence>
<evidence type="ECO:0000256" key="1">
    <source>
        <dbReference type="ARBA" id="ARBA00001342"/>
    </source>
</evidence>
<reference evidence="14 15" key="1">
    <citation type="submission" date="2020-08" db="EMBL/GenBank/DDBJ databases">
        <title>A novel species.</title>
        <authorList>
            <person name="Gao J."/>
        </authorList>
    </citation>
    <scope>NUCLEOTIDE SEQUENCE [LARGE SCALE GENOMIC DNA]</scope>
    <source>
        <strain evidence="14 15">CRXT-G-22</strain>
    </source>
</reference>
<evidence type="ECO:0000256" key="2">
    <source>
        <dbReference type="ARBA" id="ARBA00001968"/>
    </source>
</evidence>
<dbReference type="CDD" id="cd16841">
    <property type="entry name" value="RraA_family"/>
    <property type="match status" value="1"/>
</dbReference>
<accession>A0A7H0I6C6</accession>
<comment type="catalytic activity">
    <reaction evidence="12">
        <text>oxaloacetate + H(+) = pyruvate + CO2</text>
        <dbReference type="Rhea" id="RHEA:15641"/>
        <dbReference type="ChEBI" id="CHEBI:15361"/>
        <dbReference type="ChEBI" id="CHEBI:15378"/>
        <dbReference type="ChEBI" id="CHEBI:16452"/>
        <dbReference type="ChEBI" id="CHEBI:16526"/>
        <dbReference type="EC" id="4.1.1.112"/>
    </reaction>
</comment>
<evidence type="ECO:0000256" key="8">
    <source>
        <dbReference type="ARBA" id="ARBA00025046"/>
    </source>
</evidence>
<dbReference type="AlphaFoldDB" id="A0A7H0I6C6"/>
<evidence type="ECO:0000256" key="9">
    <source>
        <dbReference type="ARBA" id="ARBA00029596"/>
    </source>
</evidence>
<evidence type="ECO:0000256" key="6">
    <source>
        <dbReference type="ARBA" id="ARBA00012947"/>
    </source>
</evidence>
<gene>
    <name evidence="14" type="ORF">IAG44_01885</name>
</gene>
<dbReference type="PANTHER" id="PTHR33254">
    <property type="entry name" value="4-HYDROXY-4-METHYL-2-OXOGLUTARATE ALDOLASE 3-RELATED"/>
    <property type="match status" value="1"/>
</dbReference>
<evidence type="ECO:0000256" key="5">
    <source>
        <dbReference type="ARBA" id="ARBA00012213"/>
    </source>
</evidence>
<evidence type="ECO:0000256" key="10">
    <source>
        <dbReference type="ARBA" id="ARBA00030169"/>
    </source>
</evidence>
<evidence type="ECO:0000256" key="11">
    <source>
        <dbReference type="ARBA" id="ARBA00032305"/>
    </source>
</evidence>
<name>A0A7H0I6C6_9ACTN</name>
<dbReference type="GO" id="GO:0008948">
    <property type="term" value="F:oxaloacetate decarboxylase activity"/>
    <property type="evidence" value="ECO:0007669"/>
    <property type="project" value="UniProtKB-EC"/>
</dbReference>
<dbReference type="SUPFAM" id="SSF89562">
    <property type="entry name" value="RraA-like"/>
    <property type="match status" value="1"/>
</dbReference>
<dbReference type="Pfam" id="PF03737">
    <property type="entry name" value="RraA-like"/>
    <property type="match status" value="1"/>
</dbReference>
<dbReference type="InterPro" id="IPR005493">
    <property type="entry name" value="RraA/RraA-like"/>
</dbReference>
<evidence type="ECO:0000256" key="13">
    <source>
        <dbReference type="PIRSR" id="PIRSR605493-1"/>
    </source>
</evidence>
<sequence>MTRATEAAPADVDVLREQGTSAVSDALDLLGRGDTGLPGLLRMSGAGTVAGPAFTLRYVPVEPGTPGPAGEFLDAVPPGAVVVVANDGRTGCTVWGDLLTAAALRREIAGTVIDGVCRDVGAIRASGYPLWSLGTYMKSGKHRVRLAATQEPVVLRGVRIAPGDVLVGDDAGTLVVPAALAGPVAEKARLVTRAEDAIRADIAAGMPLAEARRRHRYDALGLVPR</sequence>
<feature type="binding site" evidence="13">
    <location>
        <begin position="96"/>
        <end position="99"/>
    </location>
    <ligand>
        <name>substrate</name>
    </ligand>
</feature>
<dbReference type="GO" id="GO:0047443">
    <property type="term" value="F:4-hydroxy-4-methyl-2-oxoglutarate aldolase activity"/>
    <property type="evidence" value="ECO:0007669"/>
    <property type="project" value="UniProtKB-EC"/>
</dbReference>
<comment type="function">
    <text evidence="8">Catalyzes the aldol cleavage of 4-hydroxy-4-methyl-2-oxoglutarate (HMG) into 2 molecules of pyruvate. Also contains a secondary oxaloacetate (OAA) decarboxylase activity due to the common pyruvate enolate transition state formed following C-C bond cleavage in the retro-aldol and decarboxylation reactions.</text>
</comment>
<dbReference type="Proteomes" id="UP000516052">
    <property type="component" value="Chromosome"/>
</dbReference>
<dbReference type="EC" id="4.1.3.17" evidence="5"/>
<keyword evidence="15" id="KW-1185">Reference proteome</keyword>
<feature type="binding site" evidence="13">
    <location>
        <position position="119"/>
    </location>
    <ligand>
        <name>Mg(2+)</name>
        <dbReference type="ChEBI" id="CHEBI:18420"/>
    </ligand>
</feature>
<comment type="catalytic activity">
    <reaction evidence="1">
        <text>4-hydroxy-4-methyl-2-oxoglutarate = 2 pyruvate</text>
        <dbReference type="Rhea" id="RHEA:22748"/>
        <dbReference type="ChEBI" id="CHEBI:15361"/>
        <dbReference type="ChEBI" id="CHEBI:58276"/>
        <dbReference type="EC" id="4.1.3.17"/>
    </reaction>
</comment>
<comment type="cofactor">
    <cofactor evidence="13">
        <name>Mg(2+)</name>
        <dbReference type="ChEBI" id="CHEBI:18420"/>
    </cofactor>
</comment>
<evidence type="ECO:0000256" key="3">
    <source>
        <dbReference type="ARBA" id="ARBA00008621"/>
    </source>
</evidence>
<dbReference type="GO" id="GO:0046872">
    <property type="term" value="F:metal ion binding"/>
    <property type="evidence" value="ECO:0007669"/>
    <property type="project" value="UniProtKB-KW"/>
</dbReference>
<evidence type="ECO:0000313" key="15">
    <source>
        <dbReference type="Proteomes" id="UP000516052"/>
    </source>
</evidence>
<proteinExistence type="inferred from homology"/>
<dbReference type="EC" id="4.1.1.112" evidence="6"/>
<keyword evidence="13" id="KW-0479">Metal-binding</keyword>
<keyword evidence="13" id="KW-0460">Magnesium</keyword>
<dbReference type="PANTHER" id="PTHR33254:SF4">
    <property type="entry name" value="4-HYDROXY-4-METHYL-2-OXOGLUTARATE ALDOLASE 3-RELATED"/>
    <property type="match status" value="1"/>
</dbReference>
<evidence type="ECO:0000313" key="14">
    <source>
        <dbReference type="EMBL" id="QNP68342.1"/>
    </source>
</evidence>
<evidence type="ECO:0000256" key="12">
    <source>
        <dbReference type="ARBA" id="ARBA00047973"/>
    </source>
</evidence>
<dbReference type="KEGG" id="sroi:IAG44_01885"/>
<comment type="subunit">
    <text evidence="4">Homotrimer.</text>
</comment>
<dbReference type="EMBL" id="CP060828">
    <property type="protein sequence ID" value="QNP68342.1"/>
    <property type="molecule type" value="Genomic_DNA"/>
</dbReference>
<comment type="cofactor">
    <cofactor evidence="2">
        <name>a divalent metal cation</name>
        <dbReference type="ChEBI" id="CHEBI:60240"/>
    </cofactor>
</comment>
<dbReference type="InterPro" id="IPR036704">
    <property type="entry name" value="RraA/RraA-like_sf"/>
</dbReference>
<feature type="binding site" evidence="13">
    <location>
        <position position="118"/>
    </location>
    <ligand>
        <name>substrate</name>
    </ligand>
</feature>
<evidence type="ECO:0000256" key="7">
    <source>
        <dbReference type="ARBA" id="ARBA00016549"/>
    </source>
</evidence>
<dbReference type="RefSeq" id="WP_187745384.1">
    <property type="nucleotide sequence ID" value="NZ_CP060828.1"/>
</dbReference>
<protein>
    <recommendedName>
        <fullName evidence="7">Putative 4-hydroxy-4-methyl-2-oxoglutarate aldolase</fullName>
        <ecNumber evidence="6">4.1.1.112</ecNumber>
        <ecNumber evidence="5">4.1.3.17</ecNumber>
    </recommendedName>
    <alternativeName>
        <fullName evidence="11">Oxaloacetate decarboxylase</fullName>
    </alternativeName>
    <alternativeName>
        <fullName evidence="9">Regulator of ribonuclease activity homolog</fullName>
    </alternativeName>
    <alternativeName>
        <fullName evidence="10">RraA-like protein</fullName>
    </alternativeName>
</protein>
<dbReference type="Gene3D" id="3.50.30.40">
    <property type="entry name" value="Ribonuclease E inhibitor RraA/RraA-like"/>
    <property type="match status" value="1"/>
</dbReference>
<comment type="similarity">
    <text evidence="3">Belongs to the class II aldolase/RraA-like family.</text>
</comment>
<organism evidence="14 15">
    <name type="scientific">Streptomyces roseirectus</name>
    <dbReference type="NCBI Taxonomy" id="2768066"/>
    <lineage>
        <taxon>Bacteria</taxon>
        <taxon>Bacillati</taxon>
        <taxon>Actinomycetota</taxon>
        <taxon>Actinomycetes</taxon>
        <taxon>Kitasatosporales</taxon>
        <taxon>Streptomycetaceae</taxon>
        <taxon>Streptomyces</taxon>
    </lineage>
</organism>